<evidence type="ECO:0000256" key="9">
    <source>
        <dbReference type="ARBA" id="ARBA00022976"/>
    </source>
</evidence>
<accession>A0AAV4IGQ2</accession>
<dbReference type="PANTHER" id="PTHR21420">
    <property type="entry name" value="GDP-FUCOSE PROTEIN O-FUCOSYLTRANSFERASE 1"/>
    <property type="match status" value="1"/>
</dbReference>
<evidence type="ECO:0000256" key="2">
    <source>
        <dbReference type="ARBA" id="ARBA00004922"/>
    </source>
</evidence>
<dbReference type="EC" id="2.4.1.221" evidence="4"/>
<keyword evidence="6" id="KW-0328">Glycosyltransferase</keyword>
<comment type="subcellular location">
    <subcellularLocation>
        <location evidence="1">Endoplasmic reticulum</location>
    </subcellularLocation>
</comment>
<comment type="catalytic activity">
    <reaction evidence="16">
        <text>L-seryl-[protein] + GDP-beta-L-fucose = 3-O-(alpha-L-fucosyl)-L-seryl-[protein] + GDP + H(+)</text>
        <dbReference type="Rhea" id="RHEA:63644"/>
        <dbReference type="Rhea" id="RHEA-COMP:9863"/>
        <dbReference type="Rhea" id="RHEA-COMP:17914"/>
        <dbReference type="ChEBI" id="CHEBI:15378"/>
        <dbReference type="ChEBI" id="CHEBI:29999"/>
        <dbReference type="ChEBI" id="CHEBI:57273"/>
        <dbReference type="ChEBI" id="CHEBI:58189"/>
        <dbReference type="ChEBI" id="CHEBI:189632"/>
        <dbReference type="EC" id="2.4.1.221"/>
    </reaction>
    <physiologicalReaction direction="left-to-right" evidence="16">
        <dbReference type="Rhea" id="RHEA:63645"/>
    </physiologicalReaction>
</comment>
<evidence type="ECO:0000256" key="1">
    <source>
        <dbReference type="ARBA" id="ARBA00004240"/>
    </source>
</evidence>
<evidence type="ECO:0000256" key="8">
    <source>
        <dbReference type="ARBA" id="ARBA00022824"/>
    </source>
</evidence>
<evidence type="ECO:0000256" key="12">
    <source>
        <dbReference type="ARBA" id="ARBA00023253"/>
    </source>
</evidence>
<dbReference type="InterPro" id="IPR019378">
    <property type="entry name" value="GDP-Fuc_O-FucTrfase"/>
</dbReference>
<evidence type="ECO:0000256" key="10">
    <source>
        <dbReference type="ARBA" id="ARBA00023157"/>
    </source>
</evidence>
<evidence type="ECO:0000313" key="18">
    <source>
        <dbReference type="Proteomes" id="UP000762676"/>
    </source>
</evidence>
<keyword evidence="7" id="KW-0808">Transferase</keyword>
<proteinExistence type="inferred from homology"/>
<keyword evidence="10" id="KW-1015">Disulfide bond</keyword>
<reference evidence="17 18" key="1">
    <citation type="journal article" date="2021" name="Elife">
        <title>Chloroplast acquisition without the gene transfer in kleptoplastic sea slugs, Plakobranchus ocellatus.</title>
        <authorList>
            <person name="Maeda T."/>
            <person name="Takahashi S."/>
            <person name="Yoshida T."/>
            <person name="Shimamura S."/>
            <person name="Takaki Y."/>
            <person name="Nagai Y."/>
            <person name="Toyoda A."/>
            <person name="Suzuki Y."/>
            <person name="Arimoto A."/>
            <person name="Ishii H."/>
            <person name="Satoh N."/>
            <person name="Nishiyama T."/>
            <person name="Hasebe M."/>
            <person name="Maruyama T."/>
            <person name="Minagawa J."/>
            <person name="Obokata J."/>
            <person name="Shigenobu S."/>
        </authorList>
    </citation>
    <scope>NUCLEOTIDE SEQUENCE [LARGE SCALE GENOMIC DNA]</scope>
</reference>
<evidence type="ECO:0000256" key="11">
    <source>
        <dbReference type="ARBA" id="ARBA00023180"/>
    </source>
</evidence>
<evidence type="ECO:0000256" key="14">
    <source>
        <dbReference type="ARBA" id="ARBA00033080"/>
    </source>
</evidence>
<dbReference type="Proteomes" id="UP000762676">
    <property type="component" value="Unassembled WGS sequence"/>
</dbReference>
<evidence type="ECO:0000256" key="6">
    <source>
        <dbReference type="ARBA" id="ARBA00022676"/>
    </source>
</evidence>
<comment type="pathway">
    <text evidence="2">Protein modification; protein glycosylation.</text>
</comment>
<evidence type="ECO:0000256" key="7">
    <source>
        <dbReference type="ARBA" id="ARBA00022679"/>
    </source>
</evidence>
<keyword evidence="12" id="KW-0294">Fucose metabolism</keyword>
<keyword evidence="8" id="KW-0256">Endoplasmic reticulum</keyword>
<dbReference type="GO" id="GO:0006004">
    <property type="term" value="P:fucose metabolic process"/>
    <property type="evidence" value="ECO:0007669"/>
    <property type="project" value="UniProtKB-KW"/>
</dbReference>
<organism evidence="17 18">
    <name type="scientific">Elysia marginata</name>
    <dbReference type="NCBI Taxonomy" id="1093978"/>
    <lineage>
        <taxon>Eukaryota</taxon>
        <taxon>Metazoa</taxon>
        <taxon>Spiralia</taxon>
        <taxon>Lophotrochozoa</taxon>
        <taxon>Mollusca</taxon>
        <taxon>Gastropoda</taxon>
        <taxon>Heterobranchia</taxon>
        <taxon>Euthyneura</taxon>
        <taxon>Panpulmonata</taxon>
        <taxon>Sacoglossa</taxon>
        <taxon>Placobranchoidea</taxon>
        <taxon>Plakobranchidae</taxon>
        <taxon>Elysia</taxon>
    </lineage>
</organism>
<dbReference type="Gene3D" id="3.40.50.11350">
    <property type="match status" value="1"/>
</dbReference>
<keyword evidence="9" id="KW-0914">Notch signaling pathway</keyword>
<sequence>MVPFLKPFQQTNLLRDLVKKEVERLEAKAVFVATDNDDLIPQFKEAMPEVKFVKQSDRASPHLDLAILGRADHMIGNCVSSFTAFAKRERDVRGLPTSFWAFEPKLRRKSSDEL</sequence>
<comment type="catalytic activity">
    <reaction evidence="15">
        <text>L-threonyl-[protein] + GDP-beta-L-fucose = 3-O-(alpha-L-fucosyl)-L-threonyl-[protein] + GDP + H(+)</text>
        <dbReference type="Rhea" id="RHEA:70491"/>
        <dbReference type="Rhea" id="RHEA-COMP:11060"/>
        <dbReference type="Rhea" id="RHEA-COMP:17915"/>
        <dbReference type="ChEBI" id="CHEBI:15378"/>
        <dbReference type="ChEBI" id="CHEBI:30013"/>
        <dbReference type="ChEBI" id="CHEBI:57273"/>
        <dbReference type="ChEBI" id="CHEBI:58189"/>
        <dbReference type="ChEBI" id="CHEBI:189631"/>
        <dbReference type="EC" id="2.4.1.221"/>
    </reaction>
    <physiologicalReaction direction="left-to-right" evidence="15">
        <dbReference type="Rhea" id="RHEA:70492"/>
    </physiologicalReaction>
</comment>
<evidence type="ECO:0000256" key="5">
    <source>
        <dbReference type="ARBA" id="ARBA00021745"/>
    </source>
</evidence>
<keyword evidence="11" id="KW-0325">Glycoprotein</keyword>
<evidence type="ECO:0000256" key="13">
    <source>
        <dbReference type="ARBA" id="ARBA00023277"/>
    </source>
</evidence>
<evidence type="ECO:0000256" key="3">
    <source>
        <dbReference type="ARBA" id="ARBA00010626"/>
    </source>
</evidence>
<dbReference type="PANTHER" id="PTHR21420:SF10">
    <property type="entry name" value="GDP-FUCOSE PROTEIN O-FUCOSYLTRANSFERASE 1"/>
    <property type="match status" value="1"/>
</dbReference>
<comment type="caution">
    <text evidence="17">The sequence shown here is derived from an EMBL/GenBank/DDBJ whole genome shotgun (WGS) entry which is preliminary data.</text>
</comment>
<dbReference type="AlphaFoldDB" id="A0AAV4IGQ2"/>
<dbReference type="InterPro" id="IPR039922">
    <property type="entry name" value="POFUT1"/>
</dbReference>
<dbReference type="GO" id="GO:0007219">
    <property type="term" value="P:Notch signaling pathway"/>
    <property type="evidence" value="ECO:0007669"/>
    <property type="project" value="UniProtKB-KW"/>
</dbReference>
<comment type="similarity">
    <text evidence="3">Belongs to the glycosyltransferase 65 family.</text>
</comment>
<keyword evidence="18" id="KW-1185">Reference proteome</keyword>
<name>A0AAV4IGQ2_9GAST</name>
<evidence type="ECO:0000256" key="15">
    <source>
        <dbReference type="ARBA" id="ARBA00047273"/>
    </source>
</evidence>
<dbReference type="GO" id="GO:0005783">
    <property type="term" value="C:endoplasmic reticulum"/>
    <property type="evidence" value="ECO:0007669"/>
    <property type="project" value="UniProtKB-SubCell"/>
</dbReference>
<keyword evidence="13" id="KW-0119">Carbohydrate metabolism</keyword>
<dbReference type="Pfam" id="PF10250">
    <property type="entry name" value="O-FucT"/>
    <property type="match status" value="1"/>
</dbReference>
<evidence type="ECO:0000256" key="4">
    <source>
        <dbReference type="ARBA" id="ARBA00012196"/>
    </source>
</evidence>
<dbReference type="GO" id="GO:0046922">
    <property type="term" value="F:peptide-O-fucosyltransferase activity"/>
    <property type="evidence" value="ECO:0007669"/>
    <property type="project" value="UniProtKB-EC"/>
</dbReference>
<evidence type="ECO:0000313" key="17">
    <source>
        <dbReference type="EMBL" id="GFS09137.1"/>
    </source>
</evidence>
<protein>
    <recommendedName>
        <fullName evidence="5">GDP-fucose protein O-fucosyltransferase 1</fullName>
        <ecNumber evidence="4">2.4.1.221</ecNumber>
    </recommendedName>
    <alternativeName>
        <fullName evidence="14">Peptide-O-fucosyltransferase 1</fullName>
    </alternativeName>
</protein>
<dbReference type="EMBL" id="BMAT01002557">
    <property type="protein sequence ID" value="GFS09137.1"/>
    <property type="molecule type" value="Genomic_DNA"/>
</dbReference>
<gene>
    <name evidence="17" type="ORF">ElyMa_001291100</name>
</gene>
<evidence type="ECO:0000256" key="16">
    <source>
        <dbReference type="ARBA" id="ARBA00048647"/>
    </source>
</evidence>